<dbReference type="PANTHER" id="PTHR11934:SF0">
    <property type="entry name" value="RIBOSE-5-PHOSPHATE ISOMERASE"/>
    <property type="match status" value="1"/>
</dbReference>
<feature type="binding site" evidence="2">
    <location>
        <position position="124"/>
    </location>
    <ligand>
        <name>substrate</name>
    </ligand>
</feature>
<comment type="caution">
    <text evidence="3">The sequence shown here is derived from an EMBL/GenBank/DDBJ whole genome shotgun (WGS) entry which is preliminary data.</text>
</comment>
<evidence type="ECO:0000256" key="2">
    <source>
        <dbReference type="HAMAP-Rule" id="MF_00170"/>
    </source>
</evidence>
<evidence type="ECO:0000313" key="4">
    <source>
        <dbReference type="Proteomes" id="UP001418637"/>
    </source>
</evidence>
<feature type="active site" description="Proton acceptor" evidence="2">
    <location>
        <position position="106"/>
    </location>
</feature>
<accession>A0ABV0BHL0</accession>
<name>A0ABV0BHL0_9HYPH</name>
<dbReference type="Gene3D" id="3.30.70.260">
    <property type="match status" value="1"/>
</dbReference>
<dbReference type="NCBIfam" id="NF001924">
    <property type="entry name" value="PRK00702.1"/>
    <property type="match status" value="1"/>
</dbReference>
<dbReference type="Gene3D" id="3.40.50.1360">
    <property type="match status" value="1"/>
</dbReference>
<dbReference type="InterPro" id="IPR037171">
    <property type="entry name" value="NagB/RpiA_transferase-like"/>
</dbReference>
<keyword evidence="4" id="KW-1185">Reference proteome</keyword>
<dbReference type="Proteomes" id="UP001418637">
    <property type="component" value="Unassembled WGS sequence"/>
</dbReference>
<dbReference type="HAMAP" id="MF_00170">
    <property type="entry name" value="Rib_5P_isom_A"/>
    <property type="match status" value="1"/>
</dbReference>
<comment type="similarity">
    <text evidence="2">Belongs to the ribose 5-phosphate isomerase family.</text>
</comment>
<comment type="catalytic activity">
    <reaction evidence="2">
        <text>aldehydo-D-ribose 5-phosphate = D-ribulose 5-phosphate</text>
        <dbReference type="Rhea" id="RHEA:14657"/>
        <dbReference type="ChEBI" id="CHEBI:58121"/>
        <dbReference type="ChEBI" id="CHEBI:58273"/>
        <dbReference type="EC" id="5.3.1.6"/>
    </reaction>
</comment>
<dbReference type="SUPFAM" id="SSF100950">
    <property type="entry name" value="NagB/RpiA/CoA transferase-like"/>
    <property type="match status" value="1"/>
</dbReference>
<evidence type="ECO:0000256" key="1">
    <source>
        <dbReference type="ARBA" id="ARBA00023235"/>
    </source>
</evidence>
<evidence type="ECO:0000313" key="3">
    <source>
        <dbReference type="EMBL" id="MEN3930469.1"/>
    </source>
</evidence>
<dbReference type="SUPFAM" id="SSF75445">
    <property type="entry name" value="D-ribose-5-phosphate isomerase (RpiA), lid domain"/>
    <property type="match status" value="1"/>
</dbReference>
<dbReference type="PANTHER" id="PTHR11934">
    <property type="entry name" value="RIBOSE-5-PHOSPHATE ISOMERASE"/>
    <property type="match status" value="1"/>
</dbReference>
<reference evidence="3 4" key="1">
    <citation type="submission" date="2024-04" db="EMBL/GenBank/DDBJ databases">
        <title>A novel species isolated from cricket.</title>
        <authorList>
            <person name="Wang H.-C."/>
        </authorList>
    </citation>
    <scope>NUCLEOTIDE SEQUENCE [LARGE SCALE GENOMIC DNA]</scope>
    <source>
        <strain evidence="3 4">WL0021</strain>
    </source>
</reference>
<dbReference type="Pfam" id="PF06026">
    <property type="entry name" value="Rib_5-P_isom_A"/>
    <property type="match status" value="1"/>
</dbReference>
<gene>
    <name evidence="2 3" type="primary">rpiA</name>
    <name evidence="3" type="ORF">WJT86_05245</name>
</gene>
<dbReference type="NCBIfam" id="TIGR00021">
    <property type="entry name" value="rpiA"/>
    <property type="match status" value="1"/>
</dbReference>
<proteinExistence type="inferred from homology"/>
<dbReference type="RefSeq" id="WP_346336476.1">
    <property type="nucleotide sequence ID" value="NZ_JBBYXI010000002.1"/>
</dbReference>
<dbReference type="InterPro" id="IPR020672">
    <property type="entry name" value="Ribose5P_isomerase_typA_subgr"/>
</dbReference>
<organism evidence="3 4">
    <name type="scientific">Hohaiivirga grylli</name>
    <dbReference type="NCBI Taxonomy" id="3133970"/>
    <lineage>
        <taxon>Bacteria</taxon>
        <taxon>Pseudomonadati</taxon>
        <taxon>Pseudomonadota</taxon>
        <taxon>Alphaproteobacteria</taxon>
        <taxon>Hyphomicrobiales</taxon>
        <taxon>Methylobacteriaceae</taxon>
        <taxon>Hohaiivirga</taxon>
    </lineage>
</organism>
<sequence>MSNAIDLKQAAAARAAELVEDGMNVGLGSGSTAYKFVSLLAERVRNGLKIVGVPTSEITRQLAIKEGITVSTLDETPSLDMTVDGADEMTRSLHLIKGGGGCLLWEKIVAVASSRNVVIADGSKLVETLGRFPLPIEVNKFGLEATRRAIINTFTKCGLNGEITVRQTEDGQVFVTDGGHLILDAALNSIPDPEKLSVQLNLVPGVVENGLFVGISTDAIIATETGLVEWSRV</sequence>
<protein>
    <recommendedName>
        <fullName evidence="2">Ribose-5-phosphate isomerase A</fullName>
        <ecNumber evidence="2">5.3.1.6</ecNumber>
    </recommendedName>
    <alternativeName>
        <fullName evidence="2">Phosphoriboisomerase A</fullName>
        <shortName evidence="2">PRI</shortName>
    </alternativeName>
</protein>
<dbReference type="EMBL" id="JBBYXI010000002">
    <property type="protein sequence ID" value="MEN3930469.1"/>
    <property type="molecule type" value="Genomic_DNA"/>
</dbReference>
<comment type="function">
    <text evidence="2">Catalyzes the reversible conversion of ribose-5-phosphate to ribulose 5-phosphate.</text>
</comment>
<keyword evidence="1 2" id="KW-0413">Isomerase</keyword>
<dbReference type="GO" id="GO:0004751">
    <property type="term" value="F:ribose-5-phosphate isomerase activity"/>
    <property type="evidence" value="ECO:0007669"/>
    <property type="project" value="UniProtKB-EC"/>
</dbReference>
<comment type="pathway">
    <text evidence="2">Carbohydrate degradation; pentose phosphate pathway; D-ribose 5-phosphate from D-ribulose 5-phosphate (non-oxidative stage): step 1/1.</text>
</comment>
<feature type="binding site" evidence="2">
    <location>
        <begin position="29"/>
        <end position="32"/>
    </location>
    <ligand>
        <name>substrate</name>
    </ligand>
</feature>
<comment type="subunit">
    <text evidence="2">Homodimer.</text>
</comment>
<feature type="binding site" evidence="2">
    <location>
        <begin position="97"/>
        <end position="100"/>
    </location>
    <ligand>
        <name>substrate</name>
    </ligand>
</feature>
<dbReference type="CDD" id="cd01398">
    <property type="entry name" value="RPI_A"/>
    <property type="match status" value="1"/>
</dbReference>
<dbReference type="EC" id="5.3.1.6" evidence="2"/>
<feature type="binding site" evidence="2">
    <location>
        <begin position="84"/>
        <end position="87"/>
    </location>
    <ligand>
        <name>substrate</name>
    </ligand>
</feature>
<dbReference type="InterPro" id="IPR004788">
    <property type="entry name" value="Ribose5P_isomerase_type_A"/>
</dbReference>